<protein>
    <submittedName>
        <fullName evidence="2">Uncharacterized protein</fullName>
    </submittedName>
</protein>
<feature type="compositionally biased region" description="Basic and acidic residues" evidence="1">
    <location>
        <begin position="83"/>
        <end position="103"/>
    </location>
</feature>
<comment type="caution">
    <text evidence="2">The sequence shown here is derived from an EMBL/GenBank/DDBJ whole genome shotgun (WGS) entry which is preliminary data.</text>
</comment>
<dbReference type="AlphaFoldDB" id="A0A699JK09"/>
<feature type="compositionally biased region" description="Basic and acidic residues" evidence="1">
    <location>
        <begin position="111"/>
        <end position="127"/>
    </location>
</feature>
<sequence>MSKALVPRILAGEKSMRYSRRFCDQVKISSAATPKKNPTGYKIFNRKTEGINFNGAYEALAKHYYAVISSLVSKATLNDPSDPSDRADKHDSTDRVDPKESTENKYVLGCRHAEQDGPADPVHESKPPFRGVLVDQNKLDESLCSFSERK</sequence>
<accession>A0A699JK09</accession>
<dbReference type="EMBL" id="BKCJ010416770">
    <property type="protein sequence ID" value="GFA39612.1"/>
    <property type="molecule type" value="Genomic_DNA"/>
</dbReference>
<name>A0A699JK09_TANCI</name>
<evidence type="ECO:0000256" key="1">
    <source>
        <dbReference type="SAM" id="MobiDB-lite"/>
    </source>
</evidence>
<gene>
    <name evidence="2" type="ORF">Tci_611584</name>
</gene>
<organism evidence="2">
    <name type="scientific">Tanacetum cinerariifolium</name>
    <name type="common">Dalmatian daisy</name>
    <name type="synonym">Chrysanthemum cinerariifolium</name>
    <dbReference type="NCBI Taxonomy" id="118510"/>
    <lineage>
        <taxon>Eukaryota</taxon>
        <taxon>Viridiplantae</taxon>
        <taxon>Streptophyta</taxon>
        <taxon>Embryophyta</taxon>
        <taxon>Tracheophyta</taxon>
        <taxon>Spermatophyta</taxon>
        <taxon>Magnoliopsida</taxon>
        <taxon>eudicotyledons</taxon>
        <taxon>Gunneridae</taxon>
        <taxon>Pentapetalae</taxon>
        <taxon>asterids</taxon>
        <taxon>campanulids</taxon>
        <taxon>Asterales</taxon>
        <taxon>Asteraceae</taxon>
        <taxon>Asteroideae</taxon>
        <taxon>Anthemideae</taxon>
        <taxon>Anthemidinae</taxon>
        <taxon>Tanacetum</taxon>
    </lineage>
</organism>
<reference evidence="2" key="1">
    <citation type="journal article" date="2019" name="Sci. Rep.">
        <title>Draft genome of Tanacetum cinerariifolium, the natural source of mosquito coil.</title>
        <authorList>
            <person name="Yamashiro T."/>
            <person name="Shiraishi A."/>
            <person name="Satake H."/>
            <person name="Nakayama K."/>
        </authorList>
    </citation>
    <scope>NUCLEOTIDE SEQUENCE</scope>
</reference>
<feature type="region of interest" description="Disordered" evidence="1">
    <location>
        <begin position="76"/>
        <end position="132"/>
    </location>
</feature>
<proteinExistence type="predicted"/>
<evidence type="ECO:0000313" key="2">
    <source>
        <dbReference type="EMBL" id="GFA39612.1"/>
    </source>
</evidence>